<dbReference type="HOGENOM" id="CLU_626439_0_0_2"/>
<dbReference type="KEGG" id="hxa:Halxa_3146"/>
<dbReference type="eggNOG" id="arCOG10354">
    <property type="taxonomic scope" value="Archaea"/>
</dbReference>
<dbReference type="RefSeq" id="WP_013880649.1">
    <property type="nucleotide sequence ID" value="NC_015666.1"/>
</dbReference>
<evidence type="ECO:0000313" key="3">
    <source>
        <dbReference type="Proteomes" id="UP000006794"/>
    </source>
</evidence>
<dbReference type="InterPro" id="IPR012334">
    <property type="entry name" value="Pectin_lyas_fold"/>
</dbReference>
<protein>
    <recommendedName>
        <fullName evidence="4">Pectate lyase superfamily protein domain-containing protein</fullName>
    </recommendedName>
</protein>
<dbReference type="OrthoDB" id="387427at2157"/>
<evidence type="ECO:0008006" key="4">
    <source>
        <dbReference type="Google" id="ProtNLM"/>
    </source>
</evidence>
<dbReference type="Gene3D" id="2.160.20.10">
    <property type="entry name" value="Single-stranded right-handed beta-helix, Pectin lyase-like"/>
    <property type="match status" value="1"/>
</dbReference>
<evidence type="ECO:0000313" key="2">
    <source>
        <dbReference type="EMBL" id="AEH37759.1"/>
    </source>
</evidence>
<name>F8D6L9_HALXS</name>
<feature type="compositionally biased region" description="Basic and acidic residues" evidence="1">
    <location>
        <begin position="1"/>
        <end position="12"/>
    </location>
</feature>
<dbReference type="AlphaFoldDB" id="F8D6L9"/>
<dbReference type="EMBL" id="CP002839">
    <property type="protein sequence ID" value="AEH37759.1"/>
    <property type="molecule type" value="Genomic_DNA"/>
</dbReference>
<dbReference type="GeneID" id="10798096"/>
<accession>F8D6L9</accession>
<sequence>MSDYPEPPRTDWGDFAVLSDAANPEDYEDRWGRVQDEENWRGLQDQIVVPFESYADFPAEGPFDGARAEAKDMNVIFEWDADTGDWRPANTGTTENPVPGTTHLERADISEVNNAFVARDSDELQAVIDRAADSAGWEKKATVHLVPDKTYRISETIYLREGVCLLPNNATIVPDADTDILFIDTGTKISGPLTIKTRVYDGYSSTVLVADGARSTTQWYRSNADSHFRLDGPIHLHGEKGEGTGLLLKSAAGEYIIHCSGRLNIRGYDTAIRTDTTEGGFVNGNYFSVVITRSTNGIVTSGPSGGKLILYGHIQCNDMEVAIRNEGPDHINNYGPFFVGHLEDPHRMADGGLIIDGPNIKVREGYSRLSGGMEWNLGPGSTFNGYGAHEGNSRPDPTRYTEGEYVRWTDTADGDVKYLMRAPKNMWFQIAAGSDEL</sequence>
<organism evidence="2 3">
    <name type="scientific">Halopiger xanaduensis (strain DSM 18323 / JCM 14033 / SH-6)</name>
    <dbReference type="NCBI Taxonomy" id="797210"/>
    <lineage>
        <taxon>Archaea</taxon>
        <taxon>Methanobacteriati</taxon>
        <taxon>Methanobacteriota</taxon>
        <taxon>Stenosarchaea group</taxon>
        <taxon>Halobacteria</taxon>
        <taxon>Halobacteriales</taxon>
        <taxon>Natrialbaceae</taxon>
        <taxon>Halopiger</taxon>
    </lineage>
</organism>
<keyword evidence="3" id="KW-1185">Reference proteome</keyword>
<feature type="region of interest" description="Disordered" evidence="1">
    <location>
        <begin position="1"/>
        <end position="23"/>
    </location>
</feature>
<proteinExistence type="predicted"/>
<evidence type="ECO:0000256" key="1">
    <source>
        <dbReference type="SAM" id="MobiDB-lite"/>
    </source>
</evidence>
<reference evidence="2 3" key="1">
    <citation type="journal article" date="2012" name="Stand. Genomic Sci.">
        <title>Complete genome sequence of Halopiger xanaduensis type strain (SH-6(T)).</title>
        <authorList>
            <person name="Anderson I."/>
            <person name="Tindall B.J."/>
            <person name="Rohde M."/>
            <person name="Lucas S."/>
            <person name="Han J."/>
            <person name="Lapidus A."/>
            <person name="Cheng J.F."/>
            <person name="Goodwin L."/>
            <person name="Pitluck S."/>
            <person name="Peters L."/>
            <person name="Pati A."/>
            <person name="Mikhailova N."/>
            <person name="Pagani I."/>
            <person name="Teshima H."/>
            <person name="Han C."/>
            <person name="Tapia R."/>
            <person name="Land M."/>
            <person name="Woyke T."/>
            <person name="Klenk H.P."/>
            <person name="Kyrpides N."/>
            <person name="Ivanova N."/>
        </authorList>
    </citation>
    <scope>NUCLEOTIDE SEQUENCE [LARGE SCALE GENOMIC DNA]</scope>
    <source>
        <strain evidence="3">DSM 18323 / JCM 14033 / SH-6</strain>
    </source>
</reference>
<dbReference type="Proteomes" id="UP000006794">
    <property type="component" value="Chromosome"/>
</dbReference>
<gene>
    <name evidence="2" type="ordered locus">Halxa_3146</name>
</gene>